<accession>A0ACC1KZK8</accession>
<sequence length="289" mass="32404">MSSRTRAEAQPEPVDRAALEAWVADLFAPEPPPPVADDSETQQRLRQLYALDRPAREVRAIVEDLQSEVAREYAALGDLLAGILRTAGLSPSDLPEPTATALSNLSEVADRLGLGDLRPESFERAVALETMAAFRCQSEIEALRDRTEATQRQIQESRGRKARLQRLLDERTRAAPIEEQKAREWERNADIIAQKSAEYSRRLDELDAANRALRVRERGLEYAQIRDLNAAVELLGQAVAEKQRVYDGYAALPPDLSLARLKLEEAKQRRDRLRIECENAVDAAFSASH</sequence>
<dbReference type="Proteomes" id="UP001140087">
    <property type="component" value="Unassembled WGS sequence"/>
</dbReference>
<reference evidence="1" key="1">
    <citation type="submission" date="2022-07" db="EMBL/GenBank/DDBJ databases">
        <title>Phylogenomic reconstructions and comparative analyses of Kickxellomycotina fungi.</title>
        <authorList>
            <person name="Reynolds N.K."/>
            <person name="Stajich J.E."/>
            <person name="Barry K."/>
            <person name="Grigoriev I.V."/>
            <person name="Crous P."/>
            <person name="Smith M.E."/>
        </authorList>
    </citation>
    <scope>NUCLEOTIDE SEQUENCE</scope>
    <source>
        <strain evidence="1">BCRC 34780</strain>
    </source>
</reference>
<name>A0ACC1KZK8_9FUNG</name>
<organism evidence="1 2">
    <name type="scientific">Coemansia helicoidea</name>
    <dbReference type="NCBI Taxonomy" id="1286919"/>
    <lineage>
        <taxon>Eukaryota</taxon>
        <taxon>Fungi</taxon>
        <taxon>Fungi incertae sedis</taxon>
        <taxon>Zoopagomycota</taxon>
        <taxon>Kickxellomycotina</taxon>
        <taxon>Kickxellomycetes</taxon>
        <taxon>Kickxellales</taxon>
        <taxon>Kickxellaceae</taxon>
        <taxon>Coemansia</taxon>
    </lineage>
</organism>
<dbReference type="EMBL" id="JANBUN010001477">
    <property type="protein sequence ID" value="KAJ2797965.1"/>
    <property type="molecule type" value="Genomic_DNA"/>
</dbReference>
<protein>
    <submittedName>
        <fullName evidence="1">HAUS augmin-like complex subunit 1</fullName>
    </submittedName>
</protein>
<evidence type="ECO:0000313" key="2">
    <source>
        <dbReference type="Proteomes" id="UP001140087"/>
    </source>
</evidence>
<evidence type="ECO:0000313" key="1">
    <source>
        <dbReference type="EMBL" id="KAJ2797965.1"/>
    </source>
</evidence>
<comment type="caution">
    <text evidence="1">The sequence shown here is derived from an EMBL/GenBank/DDBJ whole genome shotgun (WGS) entry which is preliminary data.</text>
</comment>
<keyword evidence="2" id="KW-1185">Reference proteome</keyword>
<gene>
    <name evidence="1" type="primary">HAUS1</name>
    <name evidence="1" type="ORF">H4R21_004116</name>
</gene>
<proteinExistence type="predicted"/>